<organism evidence="3 4">
    <name type="scientific">Candolleomyces eurysporus</name>
    <dbReference type="NCBI Taxonomy" id="2828524"/>
    <lineage>
        <taxon>Eukaryota</taxon>
        <taxon>Fungi</taxon>
        <taxon>Dikarya</taxon>
        <taxon>Basidiomycota</taxon>
        <taxon>Agaricomycotina</taxon>
        <taxon>Agaricomycetes</taxon>
        <taxon>Agaricomycetidae</taxon>
        <taxon>Agaricales</taxon>
        <taxon>Agaricineae</taxon>
        <taxon>Psathyrellaceae</taxon>
        <taxon>Candolleomyces</taxon>
    </lineage>
</organism>
<name>A0A9W8JLG2_9AGAR</name>
<feature type="region of interest" description="Disordered" evidence="1">
    <location>
        <begin position="112"/>
        <end position="180"/>
    </location>
</feature>
<dbReference type="Proteomes" id="UP001140091">
    <property type="component" value="Unassembled WGS sequence"/>
</dbReference>
<feature type="non-terminal residue" evidence="3">
    <location>
        <position position="1"/>
    </location>
</feature>
<evidence type="ECO:0000313" key="3">
    <source>
        <dbReference type="EMBL" id="KAJ2935024.1"/>
    </source>
</evidence>
<dbReference type="OrthoDB" id="306876at2759"/>
<dbReference type="InterPro" id="IPR037185">
    <property type="entry name" value="EmrE-like"/>
</dbReference>
<evidence type="ECO:0000256" key="1">
    <source>
        <dbReference type="SAM" id="MobiDB-lite"/>
    </source>
</evidence>
<feature type="compositionally biased region" description="Basic and acidic residues" evidence="1">
    <location>
        <begin position="123"/>
        <end position="136"/>
    </location>
</feature>
<protein>
    <recommendedName>
        <fullName evidence="5">EamA domain-containing protein</fullName>
    </recommendedName>
</protein>
<dbReference type="AlphaFoldDB" id="A0A9W8JLG2"/>
<keyword evidence="4" id="KW-1185">Reference proteome</keyword>
<feature type="transmembrane region" description="Helical" evidence="2">
    <location>
        <begin position="14"/>
        <end position="31"/>
    </location>
</feature>
<reference evidence="3" key="1">
    <citation type="submission" date="2022-06" db="EMBL/GenBank/DDBJ databases">
        <title>Genome Sequence of Candolleomyces eurysporus.</title>
        <authorList>
            <person name="Buettner E."/>
        </authorList>
    </citation>
    <scope>NUCLEOTIDE SEQUENCE</scope>
    <source>
        <strain evidence="3">VTCC 930004</strain>
    </source>
</reference>
<gene>
    <name evidence="3" type="ORF">H1R20_g2063</name>
</gene>
<dbReference type="SUPFAM" id="SSF103481">
    <property type="entry name" value="Multidrug resistance efflux transporter EmrE"/>
    <property type="match status" value="1"/>
</dbReference>
<keyword evidence="2" id="KW-0472">Membrane</keyword>
<proteinExistence type="predicted"/>
<accession>A0A9W8JLG2</accession>
<evidence type="ECO:0008006" key="5">
    <source>
        <dbReference type="Google" id="ProtNLM"/>
    </source>
</evidence>
<dbReference type="EMBL" id="JANBPK010000706">
    <property type="protein sequence ID" value="KAJ2935024.1"/>
    <property type="molecule type" value="Genomic_DNA"/>
</dbReference>
<evidence type="ECO:0000313" key="4">
    <source>
        <dbReference type="Proteomes" id="UP001140091"/>
    </source>
</evidence>
<sequence>MLITGEKFIIPGKIEWLVLFVLIGVFGLCAQRETVSRGSMAVYTQIVFATAFERIFFKAVPSLLSGVGTVIIISSAIYIALSKDTKPLDASREAPTVGLRLISEEAELEQGLLEPHSNQRARAQHDTKNSDYKEAASPKGRHSPDEELLAPSRDLVLPVFKGPGSARIPPDEPGGLIKVH</sequence>
<evidence type="ECO:0000256" key="2">
    <source>
        <dbReference type="SAM" id="Phobius"/>
    </source>
</evidence>
<keyword evidence="2" id="KW-0812">Transmembrane</keyword>
<comment type="caution">
    <text evidence="3">The sequence shown here is derived from an EMBL/GenBank/DDBJ whole genome shotgun (WGS) entry which is preliminary data.</text>
</comment>
<feature type="transmembrane region" description="Helical" evidence="2">
    <location>
        <begin position="63"/>
        <end position="81"/>
    </location>
</feature>
<keyword evidence="2" id="KW-1133">Transmembrane helix</keyword>